<evidence type="ECO:0000313" key="1">
    <source>
        <dbReference type="EMBL" id="KAF0752138.1"/>
    </source>
</evidence>
<dbReference type="Proteomes" id="UP000478052">
    <property type="component" value="Unassembled WGS sequence"/>
</dbReference>
<accession>A0A6G0YA92</accession>
<protein>
    <submittedName>
        <fullName evidence="1">Uncharacterized protein</fullName>
    </submittedName>
</protein>
<reference evidence="1 2" key="1">
    <citation type="submission" date="2019-08" db="EMBL/GenBank/DDBJ databases">
        <title>Whole genome of Aphis craccivora.</title>
        <authorList>
            <person name="Voronova N.V."/>
            <person name="Shulinski R.S."/>
            <person name="Bandarenka Y.V."/>
            <person name="Zhorov D.G."/>
            <person name="Warner D."/>
        </authorList>
    </citation>
    <scope>NUCLEOTIDE SEQUENCE [LARGE SCALE GENOMIC DNA]</scope>
    <source>
        <strain evidence="1">180601</strain>
        <tissue evidence="1">Whole Body</tissue>
    </source>
</reference>
<evidence type="ECO:0000313" key="2">
    <source>
        <dbReference type="Proteomes" id="UP000478052"/>
    </source>
</evidence>
<keyword evidence="2" id="KW-1185">Reference proteome</keyword>
<dbReference type="AlphaFoldDB" id="A0A6G0YA92"/>
<organism evidence="1 2">
    <name type="scientific">Aphis craccivora</name>
    <name type="common">Cowpea aphid</name>
    <dbReference type="NCBI Taxonomy" id="307492"/>
    <lineage>
        <taxon>Eukaryota</taxon>
        <taxon>Metazoa</taxon>
        <taxon>Ecdysozoa</taxon>
        <taxon>Arthropoda</taxon>
        <taxon>Hexapoda</taxon>
        <taxon>Insecta</taxon>
        <taxon>Pterygota</taxon>
        <taxon>Neoptera</taxon>
        <taxon>Paraneoptera</taxon>
        <taxon>Hemiptera</taxon>
        <taxon>Sternorrhyncha</taxon>
        <taxon>Aphidomorpha</taxon>
        <taxon>Aphidoidea</taxon>
        <taxon>Aphididae</taxon>
        <taxon>Aphidini</taxon>
        <taxon>Aphis</taxon>
        <taxon>Aphis</taxon>
    </lineage>
</organism>
<dbReference type="EMBL" id="VUJU01005151">
    <property type="protein sequence ID" value="KAF0752138.1"/>
    <property type="molecule type" value="Genomic_DNA"/>
</dbReference>
<proteinExistence type="predicted"/>
<name>A0A6G0YA92_APHCR</name>
<sequence>MSRQNDIYKRPLSTLILKLKLYKPNTMS</sequence>
<comment type="caution">
    <text evidence="1">The sequence shown here is derived from an EMBL/GenBank/DDBJ whole genome shotgun (WGS) entry which is preliminary data.</text>
</comment>
<gene>
    <name evidence="1" type="ORF">FWK35_00011973</name>
</gene>